<accession>A0A2P5C783</accession>
<evidence type="ECO:0000313" key="2">
    <source>
        <dbReference type="Proteomes" id="UP000237105"/>
    </source>
</evidence>
<keyword evidence="2" id="KW-1185">Reference proteome</keyword>
<reference evidence="2" key="1">
    <citation type="submission" date="2016-06" db="EMBL/GenBank/DDBJ databases">
        <title>Parallel loss of symbiosis genes in relatives of nitrogen-fixing non-legume Parasponia.</title>
        <authorList>
            <person name="Van Velzen R."/>
            <person name="Holmer R."/>
            <person name="Bu F."/>
            <person name="Rutten L."/>
            <person name="Van Zeijl A."/>
            <person name="Liu W."/>
            <person name="Santuari L."/>
            <person name="Cao Q."/>
            <person name="Sharma T."/>
            <person name="Shen D."/>
            <person name="Roswanjaya Y."/>
            <person name="Wardhani T."/>
            <person name="Kalhor M.S."/>
            <person name="Jansen J."/>
            <person name="Van den Hoogen J."/>
            <person name="Gungor B."/>
            <person name="Hartog M."/>
            <person name="Hontelez J."/>
            <person name="Verver J."/>
            <person name="Yang W.-C."/>
            <person name="Schijlen E."/>
            <person name="Repin R."/>
            <person name="Schilthuizen M."/>
            <person name="Schranz E."/>
            <person name="Heidstra R."/>
            <person name="Miyata K."/>
            <person name="Fedorova E."/>
            <person name="Kohlen W."/>
            <person name="Bisseling T."/>
            <person name="Smit S."/>
            <person name="Geurts R."/>
        </authorList>
    </citation>
    <scope>NUCLEOTIDE SEQUENCE [LARGE SCALE GENOMIC DNA]</scope>
    <source>
        <strain evidence="2">cv. WU1-14</strain>
    </source>
</reference>
<comment type="caution">
    <text evidence="1">The sequence shown here is derived from an EMBL/GenBank/DDBJ whole genome shotgun (WGS) entry which is preliminary data.</text>
</comment>
<gene>
    <name evidence="1" type="ORF">PanWU01x14_178420</name>
</gene>
<feature type="non-terminal residue" evidence="1">
    <location>
        <position position="1"/>
    </location>
</feature>
<name>A0A2P5C783_PARAD</name>
<organism evidence="1 2">
    <name type="scientific">Parasponia andersonii</name>
    <name type="common">Sponia andersonii</name>
    <dbReference type="NCBI Taxonomy" id="3476"/>
    <lineage>
        <taxon>Eukaryota</taxon>
        <taxon>Viridiplantae</taxon>
        <taxon>Streptophyta</taxon>
        <taxon>Embryophyta</taxon>
        <taxon>Tracheophyta</taxon>
        <taxon>Spermatophyta</taxon>
        <taxon>Magnoliopsida</taxon>
        <taxon>eudicotyledons</taxon>
        <taxon>Gunneridae</taxon>
        <taxon>Pentapetalae</taxon>
        <taxon>rosids</taxon>
        <taxon>fabids</taxon>
        <taxon>Rosales</taxon>
        <taxon>Cannabaceae</taxon>
        <taxon>Parasponia</taxon>
    </lineage>
</organism>
<dbReference type="EMBL" id="JXTB01000166">
    <property type="protein sequence ID" value="PON56861.1"/>
    <property type="molecule type" value="Genomic_DNA"/>
</dbReference>
<sequence length="51" mass="5837">KFDKVPVIGKHRGRHDLARSTAHARLRDQRGSTYRPITKNAGRLVVGSNRW</sequence>
<protein>
    <recommendedName>
        <fullName evidence="3">Ribosomal protein</fullName>
    </recommendedName>
</protein>
<dbReference type="Proteomes" id="UP000237105">
    <property type="component" value="Unassembled WGS sequence"/>
</dbReference>
<evidence type="ECO:0000313" key="1">
    <source>
        <dbReference type="EMBL" id="PON56861.1"/>
    </source>
</evidence>
<proteinExistence type="predicted"/>
<evidence type="ECO:0008006" key="3">
    <source>
        <dbReference type="Google" id="ProtNLM"/>
    </source>
</evidence>
<dbReference type="AlphaFoldDB" id="A0A2P5C783"/>